<evidence type="ECO:0000313" key="3">
    <source>
        <dbReference type="Proteomes" id="UP000239471"/>
    </source>
</evidence>
<dbReference type="CDD" id="cd04301">
    <property type="entry name" value="NAT_SF"/>
    <property type="match status" value="1"/>
</dbReference>
<dbReference type="SUPFAM" id="SSF55729">
    <property type="entry name" value="Acyl-CoA N-acyltransferases (Nat)"/>
    <property type="match status" value="1"/>
</dbReference>
<dbReference type="AlphaFoldDB" id="A0A2T0B6X7"/>
<dbReference type="Pfam" id="PF13673">
    <property type="entry name" value="Acetyltransf_10"/>
    <property type="match status" value="1"/>
</dbReference>
<dbReference type="Gene3D" id="3.40.630.30">
    <property type="match status" value="1"/>
</dbReference>
<dbReference type="Proteomes" id="UP000239471">
    <property type="component" value="Unassembled WGS sequence"/>
</dbReference>
<proteinExistence type="predicted"/>
<feature type="domain" description="N-acetyltransferase" evidence="1">
    <location>
        <begin position="6"/>
        <end position="147"/>
    </location>
</feature>
<keyword evidence="2" id="KW-0012">Acyltransferase</keyword>
<gene>
    <name evidence="2" type="ORF">CLVI_32740</name>
</gene>
<dbReference type="OrthoDB" id="9796171at2"/>
<dbReference type="InterPro" id="IPR000182">
    <property type="entry name" value="GNAT_dom"/>
</dbReference>
<evidence type="ECO:0000259" key="1">
    <source>
        <dbReference type="PROSITE" id="PS51186"/>
    </source>
</evidence>
<dbReference type="RefSeq" id="WP_106061144.1">
    <property type="nucleotide sequence ID" value="NZ_PVXQ01000058.1"/>
</dbReference>
<name>A0A2T0B6X7_9CLOT</name>
<dbReference type="InterPro" id="IPR016181">
    <property type="entry name" value="Acyl_CoA_acyltransferase"/>
</dbReference>
<sequence>MEWKVKSFNELTVNELYEICKARFQVFTCGQRIYEENDFDDIDKKVYHLFLQDGDKVVAYARVIPKGITYEEAAIGRVLVLDEYRRRGIATELMKRSIEFLKRELKEDKIVISAQVYARGLYEAVGFRDASDIYNEVDIPHIKMILD</sequence>
<comment type="caution">
    <text evidence="2">The sequence shown here is derived from an EMBL/GenBank/DDBJ whole genome shotgun (WGS) entry which is preliminary data.</text>
</comment>
<dbReference type="GO" id="GO:0016747">
    <property type="term" value="F:acyltransferase activity, transferring groups other than amino-acyl groups"/>
    <property type="evidence" value="ECO:0007669"/>
    <property type="project" value="InterPro"/>
</dbReference>
<keyword evidence="3" id="KW-1185">Reference proteome</keyword>
<dbReference type="EMBL" id="PVXQ01000058">
    <property type="protein sequence ID" value="PRR79658.1"/>
    <property type="molecule type" value="Genomic_DNA"/>
</dbReference>
<keyword evidence="2" id="KW-0808">Transferase</keyword>
<protein>
    <submittedName>
        <fullName evidence="2">Putative acyltransferase</fullName>
    </submittedName>
</protein>
<organism evidence="2 3">
    <name type="scientific">Clostridium vincentii</name>
    <dbReference type="NCBI Taxonomy" id="52704"/>
    <lineage>
        <taxon>Bacteria</taxon>
        <taxon>Bacillati</taxon>
        <taxon>Bacillota</taxon>
        <taxon>Clostridia</taxon>
        <taxon>Eubacteriales</taxon>
        <taxon>Clostridiaceae</taxon>
        <taxon>Clostridium</taxon>
    </lineage>
</organism>
<reference evidence="2 3" key="1">
    <citation type="submission" date="2018-03" db="EMBL/GenBank/DDBJ databases">
        <title>Genome sequence of Clostridium vincentii DSM 10228.</title>
        <authorList>
            <person name="Poehlein A."/>
            <person name="Daniel R."/>
        </authorList>
    </citation>
    <scope>NUCLEOTIDE SEQUENCE [LARGE SCALE GENOMIC DNA]</scope>
    <source>
        <strain evidence="2 3">DSM 10228</strain>
    </source>
</reference>
<evidence type="ECO:0000313" key="2">
    <source>
        <dbReference type="EMBL" id="PRR79658.1"/>
    </source>
</evidence>
<accession>A0A2T0B6X7</accession>
<dbReference type="PROSITE" id="PS51186">
    <property type="entry name" value="GNAT"/>
    <property type="match status" value="1"/>
</dbReference>